<gene>
    <name evidence="2" type="ORF">FHU10_1825</name>
</gene>
<comment type="caution">
    <text evidence="2">The sequence shown here is derived from an EMBL/GenBank/DDBJ whole genome shotgun (WGS) entry which is preliminary data.</text>
</comment>
<name>A0A542BHY3_SERFO</name>
<evidence type="ECO:0008006" key="3">
    <source>
        <dbReference type="Google" id="ProtNLM"/>
    </source>
</evidence>
<organism evidence="2">
    <name type="scientific">Serratia fonticola</name>
    <dbReference type="NCBI Taxonomy" id="47917"/>
    <lineage>
        <taxon>Bacteria</taxon>
        <taxon>Pseudomonadati</taxon>
        <taxon>Pseudomonadota</taxon>
        <taxon>Gammaproteobacteria</taxon>
        <taxon>Enterobacterales</taxon>
        <taxon>Yersiniaceae</taxon>
        <taxon>Serratia</taxon>
    </lineage>
</organism>
<evidence type="ECO:0000256" key="1">
    <source>
        <dbReference type="SAM" id="SignalP"/>
    </source>
</evidence>
<dbReference type="AlphaFoldDB" id="A0A542BHY3"/>
<feature type="signal peptide" evidence="1">
    <location>
        <begin position="1"/>
        <end position="24"/>
    </location>
</feature>
<protein>
    <recommendedName>
        <fullName evidence="3">OmpA-like domain-containing protein</fullName>
    </recommendedName>
</protein>
<keyword evidence="1" id="KW-0732">Signal</keyword>
<sequence>MLMQNKHVYVAIFMLASVGFNVCANEQQTVIDCEHNELLALGQPGHHLSQPLHYDGHMRPKVTNQAIAAVRFQRQLLDHINDVCNAALADDQTAYMYMLQTYLPLRARYVSSIYFATGSAQSSDLNIAVIRQQVGQSDSGSTQLLIVGSADNVGEEQSNQSLSLARARFLASKVNSDGYKSVLVPLSGKKQAGRLRGNQPKYRRADLYLINVEYQPGKTGSG</sequence>
<dbReference type="InterPro" id="IPR036737">
    <property type="entry name" value="OmpA-like_sf"/>
</dbReference>
<reference evidence="2" key="2">
    <citation type="submission" date="2019-08" db="EMBL/GenBank/DDBJ databases">
        <title>Investigation of anaerobic lignin degradation for improved lignocellulosic biofuels.</title>
        <authorList>
            <person name="Deangelis K.PhD."/>
        </authorList>
    </citation>
    <scope>NUCLEOTIDE SEQUENCE [LARGE SCALE GENOMIC DNA]</scope>
    <source>
        <strain evidence="2">128R</strain>
    </source>
</reference>
<evidence type="ECO:0000313" key="2">
    <source>
        <dbReference type="EMBL" id="TVZ69321.1"/>
    </source>
</evidence>
<proteinExistence type="predicted"/>
<dbReference type="EMBL" id="VISQ01000001">
    <property type="protein sequence ID" value="TVZ69321.1"/>
    <property type="molecule type" value="Genomic_DNA"/>
</dbReference>
<dbReference type="Gene3D" id="3.30.1330.60">
    <property type="entry name" value="OmpA-like domain"/>
    <property type="match status" value="1"/>
</dbReference>
<reference evidence="2" key="1">
    <citation type="submission" date="2019-06" db="EMBL/GenBank/DDBJ databases">
        <authorList>
            <person name="Deangelis K."/>
            <person name="Huntemann M."/>
            <person name="Clum A."/>
            <person name="Pillay M."/>
            <person name="Palaniappan K."/>
            <person name="Varghese N."/>
            <person name="Mikhailova N."/>
            <person name="Stamatis D."/>
            <person name="Reddy T."/>
            <person name="Daum C."/>
            <person name="Shapiro N."/>
            <person name="Ivanova N."/>
            <person name="Kyrpides N."/>
            <person name="Woyke T."/>
        </authorList>
    </citation>
    <scope>NUCLEOTIDE SEQUENCE [LARGE SCALE GENOMIC DNA]</scope>
    <source>
        <strain evidence="2">128R</strain>
    </source>
</reference>
<dbReference type="SUPFAM" id="SSF103088">
    <property type="entry name" value="OmpA-like"/>
    <property type="match status" value="1"/>
</dbReference>
<feature type="chain" id="PRO_5022159379" description="OmpA-like domain-containing protein" evidence="1">
    <location>
        <begin position="25"/>
        <end position="222"/>
    </location>
</feature>
<accession>A0A542BHY3</accession>